<evidence type="ECO:0000256" key="1">
    <source>
        <dbReference type="SAM" id="MobiDB-lite"/>
    </source>
</evidence>
<reference evidence="2 3" key="1">
    <citation type="journal article" date="2022" name="bioRxiv">
        <title>Genomics of Preaxostyla Flagellates Illuminates Evolutionary Transitions and the Path Towards Mitochondrial Loss.</title>
        <authorList>
            <person name="Novak L.V.F."/>
            <person name="Treitli S.C."/>
            <person name="Pyrih J."/>
            <person name="Halakuc P."/>
            <person name="Pipaliya S.V."/>
            <person name="Vacek V."/>
            <person name="Brzon O."/>
            <person name="Soukal P."/>
            <person name="Eme L."/>
            <person name="Dacks J.B."/>
            <person name="Karnkowska A."/>
            <person name="Elias M."/>
            <person name="Hampl V."/>
        </authorList>
    </citation>
    <scope>NUCLEOTIDE SEQUENCE [LARGE SCALE GENOMIC DNA]</scope>
    <source>
        <strain evidence="2">NAU3</strain>
        <tissue evidence="2">Gut</tissue>
    </source>
</reference>
<comment type="caution">
    <text evidence="2">The sequence shown here is derived from an EMBL/GenBank/DDBJ whole genome shotgun (WGS) entry which is preliminary data.</text>
</comment>
<evidence type="ECO:0000313" key="3">
    <source>
        <dbReference type="Proteomes" id="UP001281761"/>
    </source>
</evidence>
<organism evidence="2 3">
    <name type="scientific">Blattamonas nauphoetae</name>
    <dbReference type="NCBI Taxonomy" id="2049346"/>
    <lineage>
        <taxon>Eukaryota</taxon>
        <taxon>Metamonada</taxon>
        <taxon>Preaxostyla</taxon>
        <taxon>Oxymonadida</taxon>
        <taxon>Blattamonas</taxon>
    </lineage>
</organism>
<evidence type="ECO:0000313" key="2">
    <source>
        <dbReference type="EMBL" id="KAK2963143.1"/>
    </source>
</evidence>
<name>A0ABQ9YHE7_9EUKA</name>
<feature type="compositionally biased region" description="Low complexity" evidence="1">
    <location>
        <begin position="521"/>
        <end position="531"/>
    </location>
</feature>
<dbReference type="Proteomes" id="UP001281761">
    <property type="component" value="Unassembled WGS sequence"/>
</dbReference>
<protein>
    <recommendedName>
        <fullName evidence="4">SPK domain-containing protein</fullName>
    </recommendedName>
</protein>
<feature type="region of interest" description="Disordered" evidence="1">
    <location>
        <begin position="204"/>
        <end position="234"/>
    </location>
</feature>
<dbReference type="EMBL" id="JARBJD010000007">
    <property type="protein sequence ID" value="KAK2963143.1"/>
    <property type="molecule type" value="Genomic_DNA"/>
</dbReference>
<feature type="compositionally biased region" description="Basic residues" evidence="1">
    <location>
        <begin position="223"/>
        <end position="234"/>
    </location>
</feature>
<gene>
    <name evidence="2" type="ORF">BLNAU_1676</name>
</gene>
<keyword evidence="3" id="KW-1185">Reference proteome</keyword>
<feature type="region of interest" description="Disordered" evidence="1">
    <location>
        <begin position="519"/>
        <end position="546"/>
    </location>
</feature>
<feature type="region of interest" description="Disordered" evidence="1">
    <location>
        <begin position="465"/>
        <end position="488"/>
    </location>
</feature>
<sequence length="844" mass="96351">MDVNPNQFHNSVQVIRTHHLHNIDDVRSSISFIRDNYPKDLRILKQHLDVEWFTSTSTILNECVRQDVTTFGLCISMLRNLLTRLKKSVVLKPRVLEHFPIENFKEYSTIIPKLEIIYPNPSKTTDDNMSFEENLVEESLLDNPIVADLEDFPAMLRSSSSHPPLPMQLDTLHRPVSILSRTVTPTHVKPLTLEKVESLRNILRQPPVNSSESDETRPVLSPRQRRRKTGRGRTKLRMTVVKDDSSDTDKTRHLDTSFIGTVGFDGDLSEFTETGMLKDEDEMGEGNEIMKETEAGVDIVEREEKEEIAEFRPVRKRQICADDLDSLSDTEDVNESDPSSKEAVKRILSKRSLRPPIFTPHSPLVRHRCHSLHYFPERSPCHSHSFPPASLQISPHLSQHLSPPLSPLLSSALAQPPQITQVNHIPPEIESQSHLPVPQTFNALPFFFTALFAAFSQQFLIPKADASTQTDPSPATINHHPSQSLRDNRHQGSLLYQSPHRGIFSPVSTPPLQLSQSFVETQDPQTTTPDRLPLRPPIPIRGVTETPSQPLFFSDFTFNRSEMTVQSSPHRTPSRHTYAQHMRMFSPSLSQPGSSQLQLFTPDTPPRTAFSQHVRNLVNQSTPKHSQSQTPFTESPFTHNSQLSVLSQFRAHRQTVDIESAIKKLERRTIRSSKKRKNQAGDSQRNTLDESQPDQSSIPMVGTVDKLFTKPVGRTKPDRKPKREHRIVQYYTFVEEQRGDFFVGMDYGKRLFIERRKKKKGFRIGNVRQALLSIHSHQTTLAQGNELQFRFGSVQEAFDNLVGHRRIVLEQDGENSGQDVGNEEDENQDETLWGKASRKPRHWH</sequence>
<feature type="compositionally biased region" description="Polar residues" evidence="1">
    <location>
        <begin position="466"/>
        <end position="485"/>
    </location>
</feature>
<proteinExistence type="predicted"/>
<accession>A0ABQ9YHE7</accession>
<feature type="region of interest" description="Disordered" evidence="1">
    <location>
        <begin position="810"/>
        <end position="844"/>
    </location>
</feature>
<feature type="compositionally biased region" description="Polar residues" evidence="1">
    <location>
        <begin position="680"/>
        <end position="698"/>
    </location>
</feature>
<feature type="region of interest" description="Disordered" evidence="1">
    <location>
        <begin position="668"/>
        <end position="700"/>
    </location>
</feature>
<evidence type="ECO:0008006" key="4">
    <source>
        <dbReference type="Google" id="ProtNLM"/>
    </source>
</evidence>